<dbReference type="InterPro" id="IPR050671">
    <property type="entry name" value="CD300_family_receptors"/>
</dbReference>
<dbReference type="GO" id="GO:0005886">
    <property type="term" value="C:plasma membrane"/>
    <property type="evidence" value="ECO:0007669"/>
    <property type="project" value="TreeGrafter"/>
</dbReference>
<proteinExistence type="predicted"/>
<comment type="caution">
    <text evidence="7">The sequence shown here is derived from an EMBL/GenBank/DDBJ whole genome shotgun (WGS) entry which is preliminary data.</text>
</comment>
<keyword evidence="5" id="KW-1133">Transmembrane helix</keyword>
<evidence type="ECO:0000313" key="8">
    <source>
        <dbReference type="Proteomes" id="UP001187415"/>
    </source>
</evidence>
<feature type="compositionally biased region" description="Low complexity" evidence="4">
    <location>
        <begin position="142"/>
        <end position="168"/>
    </location>
</feature>
<dbReference type="GO" id="GO:0004888">
    <property type="term" value="F:transmembrane signaling receptor activity"/>
    <property type="evidence" value="ECO:0007669"/>
    <property type="project" value="TreeGrafter"/>
</dbReference>
<dbReference type="SUPFAM" id="SSF48726">
    <property type="entry name" value="Immunoglobulin"/>
    <property type="match status" value="1"/>
</dbReference>
<dbReference type="InterPro" id="IPR036179">
    <property type="entry name" value="Ig-like_dom_sf"/>
</dbReference>
<keyword evidence="3 5" id="KW-0472">Membrane</keyword>
<dbReference type="Proteomes" id="UP001187415">
    <property type="component" value="Unassembled WGS sequence"/>
</dbReference>
<name>A0AA88SX33_CHASR</name>
<dbReference type="PANTHER" id="PTHR11860">
    <property type="entry name" value="POLYMERIC-IMMUNOGLOBULIN RECEPTOR"/>
    <property type="match status" value="1"/>
</dbReference>
<dbReference type="PANTHER" id="PTHR11860:SF87">
    <property type="entry name" value="CMRF35-LIKE MOLECULE 8"/>
    <property type="match status" value="1"/>
</dbReference>
<evidence type="ECO:0000256" key="3">
    <source>
        <dbReference type="ARBA" id="ARBA00023136"/>
    </source>
</evidence>
<comment type="subcellular location">
    <subcellularLocation>
        <location evidence="1">Membrane</location>
    </subcellularLocation>
</comment>
<organism evidence="7 8">
    <name type="scientific">Channa striata</name>
    <name type="common">Snakehead murrel</name>
    <name type="synonym">Ophicephalus striatus</name>
    <dbReference type="NCBI Taxonomy" id="64152"/>
    <lineage>
        <taxon>Eukaryota</taxon>
        <taxon>Metazoa</taxon>
        <taxon>Chordata</taxon>
        <taxon>Craniata</taxon>
        <taxon>Vertebrata</taxon>
        <taxon>Euteleostomi</taxon>
        <taxon>Actinopterygii</taxon>
        <taxon>Neopterygii</taxon>
        <taxon>Teleostei</taxon>
        <taxon>Neoteleostei</taxon>
        <taxon>Acanthomorphata</taxon>
        <taxon>Anabantaria</taxon>
        <taxon>Anabantiformes</taxon>
        <taxon>Channoidei</taxon>
        <taxon>Channidae</taxon>
        <taxon>Channa</taxon>
    </lineage>
</organism>
<keyword evidence="6" id="KW-0732">Signal</keyword>
<reference evidence="7" key="1">
    <citation type="submission" date="2023-07" db="EMBL/GenBank/DDBJ databases">
        <title>Chromosome-level Genome Assembly of Striped Snakehead (Channa striata).</title>
        <authorList>
            <person name="Liu H."/>
        </authorList>
    </citation>
    <scope>NUCLEOTIDE SEQUENCE</scope>
    <source>
        <strain evidence="7">Gz</strain>
        <tissue evidence="7">Muscle</tissue>
    </source>
</reference>
<feature type="transmembrane region" description="Helical" evidence="5">
    <location>
        <begin position="180"/>
        <end position="204"/>
    </location>
</feature>
<gene>
    <name evidence="7" type="ORF">Q5P01_008227</name>
</gene>
<evidence type="ECO:0000256" key="4">
    <source>
        <dbReference type="SAM" id="MobiDB-lite"/>
    </source>
</evidence>
<feature type="signal peptide" evidence="6">
    <location>
        <begin position="1"/>
        <end position="22"/>
    </location>
</feature>
<sequence length="327" mass="35581">MDVHHIFLCFFFFLSLQDGNTGLTNEQITTRTGTEGGNITAICSFSFSGSRKLFCKGDCTTGNILIETTNDRAQSGRYSIEYKEGSFPSTPTLMYVSITQLKKSDSGLYTCRLPGKLLPDSNFEFRINVTEASTETTLQPFTTSRTSSSTQSLSSSSGRFTPSSSSSSETNKQPETESPAGTVLVISLILVFMIIVLTVAVLICRKRKRKFKGSPVETMYDNVRESSRVYDEIGDPVEMSTVYTLISPNGVRPTDEYSLATGTCAQNQTEDGEVSYSQVKVPEGEASVPSANTDKVVYSEVRVEDSSPSLAGDASPPLYSEVASPQK</sequence>
<feature type="chain" id="PRO_5041719461" evidence="6">
    <location>
        <begin position="23"/>
        <end position="327"/>
    </location>
</feature>
<evidence type="ECO:0000256" key="5">
    <source>
        <dbReference type="SAM" id="Phobius"/>
    </source>
</evidence>
<evidence type="ECO:0000256" key="1">
    <source>
        <dbReference type="ARBA" id="ARBA00004370"/>
    </source>
</evidence>
<dbReference type="InterPro" id="IPR013783">
    <property type="entry name" value="Ig-like_fold"/>
</dbReference>
<dbReference type="AlphaFoldDB" id="A0AA88SX33"/>
<keyword evidence="2 5" id="KW-0812">Transmembrane</keyword>
<keyword evidence="8" id="KW-1185">Reference proteome</keyword>
<feature type="region of interest" description="Disordered" evidence="4">
    <location>
        <begin position="304"/>
        <end position="327"/>
    </location>
</feature>
<dbReference type="Gene3D" id="2.60.40.10">
    <property type="entry name" value="Immunoglobulins"/>
    <property type="match status" value="1"/>
</dbReference>
<evidence type="ECO:0000256" key="2">
    <source>
        <dbReference type="ARBA" id="ARBA00022692"/>
    </source>
</evidence>
<dbReference type="EMBL" id="JAUPFM010000005">
    <property type="protein sequence ID" value="KAK2851951.1"/>
    <property type="molecule type" value="Genomic_DNA"/>
</dbReference>
<accession>A0AA88SX33</accession>
<feature type="region of interest" description="Disordered" evidence="4">
    <location>
        <begin position="136"/>
        <end position="178"/>
    </location>
</feature>
<evidence type="ECO:0000313" key="7">
    <source>
        <dbReference type="EMBL" id="KAK2851951.1"/>
    </source>
</evidence>
<protein>
    <submittedName>
        <fullName evidence="7">Uncharacterized protein</fullName>
    </submittedName>
</protein>
<evidence type="ECO:0000256" key="6">
    <source>
        <dbReference type="SAM" id="SignalP"/>
    </source>
</evidence>